<dbReference type="Pfam" id="PF02338">
    <property type="entry name" value="OTU"/>
    <property type="match status" value="1"/>
</dbReference>
<dbReference type="InterPro" id="IPR003323">
    <property type="entry name" value="OTU_dom"/>
</dbReference>
<feature type="compositionally biased region" description="Polar residues" evidence="6">
    <location>
        <begin position="880"/>
        <end position="900"/>
    </location>
</feature>
<dbReference type="PROSITE" id="PS50304">
    <property type="entry name" value="TUDOR"/>
    <property type="match status" value="1"/>
</dbReference>
<sequence length="1053" mass="113569">MSKLTECPLYDLAMERRAGVDAPHGDERSVERLMDAHLKAHGLCRKRIAKDGSCLFRAVAEQVLHCQSLHTRVRAECVKYLREKRDLYESFIEGDFEEYLRMLQDPQSWVGQVEISALAVLYKHDFIIYQNPGEAPVNITQNGYPDKVLLCFLNGNHYDSVYPVSTVEKAAVCQSILYELLYERVFHVDRSALMSSLRMSKGTSETIITEERESSGNSDLDEGEDFWSGEATSRPAGVNNRTAYKGRGRGHARGVGRGCLLRKVQESMSPSHFRNVEYEVWLRSKRVQQRRDFCMAAGMHYKAGDKCQVRLNNTDRFYSAYIQDVSADDGPVTVFIEELGEKYSVPLWNLRSHSEESWSTVTEKTKRQTSSSTNGHTERDIRHGRRPMRSMSHGSPQSTVESQSLGKNGSSRKSDPGTGGYSASLEEDDHALLELLNKDEENFPSLEASAQAASIEGSRRPEKKGTGKKVTTDTKEQSLNPSHKPERGKQTKKSSVDQDQGISPPPKELTPTQSSTLPAPSDPKLTTAAPVSKTPHARVPYKSSSSISARIPPVQSQTAPAPSSRPPVSSQTTHIQSPTASAPSTKPLDSSQITPVQYPATSAPSTKPVDSIKTTPIQSPAASTKPLDSIKTTPIQSPAASAASTKLPDSIHTTLIQSPLASAPSTKPLDSIQITPIQSPPASAPSSGPPDSSQTTAMQSPTAPAPPKRPIVLFEDTPVKSQSALKPSGVISVSSQTNLAQPQSLPMPITSLNTPIFFQSTPTQCLTMPKTSPVTTTSVPQNLSQTIQSQVLDRPAAVTTPVTLSSVPEAITTPVPFQPTTIPVSTCATAPNPVSTLVSSPSSTQSASSPAHTISQTTSVTTQSPAPTQIPFATEVPGSTELSAASKTPPEQTSSEQQGSADAPSHIHVSHSITPPAQPSLAPSYHIGFGTHLPYPPYPVYPAPMPSFSPNTSAPMPDPCHPPTVPTPPFAHAPQPYLCDPAISPVAGALVPDAPSQHPFSVQQICQDMCYPGFPQNEKGEPVPLPPFSHNTTGNDLPNDTSVLRFFFNLGLK</sequence>
<feature type="non-terminal residue" evidence="9">
    <location>
        <position position="1"/>
    </location>
</feature>
<keyword evidence="5" id="KW-0788">Thiol protease</keyword>
<dbReference type="InterPro" id="IPR038765">
    <property type="entry name" value="Papain-like_cys_pep_sf"/>
</dbReference>
<evidence type="ECO:0000256" key="2">
    <source>
        <dbReference type="ARBA" id="ARBA00012759"/>
    </source>
</evidence>
<evidence type="ECO:0000256" key="5">
    <source>
        <dbReference type="ARBA" id="ARBA00022807"/>
    </source>
</evidence>
<dbReference type="Gene3D" id="3.90.70.80">
    <property type="match status" value="1"/>
</dbReference>
<evidence type="ECO:0000259" key="8">
    <source>
        <dbReference type="PROSITE" id="PS50802"/>
    </source>
</evidence>
<feature type="compositionally biased region" description="Low complexity" evidence="6">
    <location>
        <begin position="559"/>
        <end position="570"/>
    </location>
</feature>
<feature type="region of interest" description="Disordered" evidence="6">
    <location>
        <begin position="204"/>
        <end position="249"/>
    </location>
</feature>
<reference evidence="9" key="1">
    <citation type="submission" date="2020-07" db="EMBL/GenBank/DDBJ databases">
        <title>Clarias magur genome sequencing, assembly and annotation.</title>
        <authorList>
            <person name="Kushwaha B."/>
            <person name="Kumar R."/>
            <person name="Das P."/>
            <person name="Joshi C.G."/>
            <person name="Kumar D."/>
            <person name="Nagpure N.S."/>
            <person name="Pandey M."/>
            <person name="Agarwal S."/>
            <person name="Srivastava S."/>
            <person name="Singh M."/>
            <person name="Sahoo L."/>
            <person name="Jayasankar P."/>
            <person name="Meher P.K."/>
            <person name="Koringa P.G."/>
            <person name="Iquebal M.A."/>
            <person name="Das S.P."/>
            <person name="Bit A."/>
            <person name="Patnaik S."/>
            <person name="Patel N."/>
            <person name="Shah T.M."/>
            <person name="Hinsu A."/>
            <person name="Jena J.K."/>
        </authorList>
    </citation>
    <scope>NUCLEOTIDE SEQUENCE</scope>
    <source>
        <strain evidence="9">CIFAMagur01</strain>
        <tissue evidence="9">Testis</tissue>
    </source>
</reference>
<feature type="compositionally biased region" description="Polar residues" evidence="6">
    <location>
        <begin position="542"/>
        <end position="558"/>
    </location>
</feature>
<dbReference type="GO" id="GO:0016579">
    <property type="term" value="P:protein deubiquitination"/>
    <property type="evidence" value="ECO:0007669"/>
    <property type="project" value="TreeGrafter"/>
</dbReference>
<name>A0A8J4X4Q5_CLAMG</name>
<dbReference type="SUPFAM" id="SSF63748">
    <property type="entry name" value="Tudor/PWWP/MBT"/>
    <property type="match status" value="1"/>
</dbReference>
<protein>
    <recommendedName>
        <fullName evidence="2">ubiquitinyl hydrolase 1</fullName>
        <ecNumber evidence="2">3.4.19.12</ecNumber>
    </recommendedName>
</protein>
<feature type="domain" description="OTU" evidence="8">
    <location>
        <begin position="43"/>
        <end position="164"/>
    </location>
</feature>
<feature type="region of interest" description="Disordered" evidence="6">
    <location>
        <begin position="356"/>
        <end position="424"/>
    </location>
</feature>
<feature type="compositionally biased region" description="Polar residues" evidence="6">
    <location>
        <begin position="630"/>
        <end position="644"/>
    </location>
</feature>
<accession>A0A8J4X4Q5</accession>
<evidence type="ECO:0000256" key="1">
    <source>
        <dbReference type="ARBA" id="ARBA00000707"/>
    </source>
</evidence>
<dbReference type="GO" id="GO:1903093">
    <property type="term" value="P:regulation of protein K48-linked deubiquitination"/>
    <property type="evidence" value="ECO:0007669"/>
    <property type="project" value="TreeGrafter"/>
</dbReference>
<comment type="caution">
    <text evidence="9">The sequence shown here is derived from an EMBL/GenBank/DDBJ whole genome shotgun (WGS) entry which is preliminary data.</text>
</comment>
<feature type="compositionally biased region" description="Polar residues" evidence="6">
    <location>
        <begin position="651"/>
        <end position="665"/>
    </location>
</feature>
<keyword evidence="4" id="KW-0833">Ubl conjugation pathway</keyword>
<comment type="catalytic activity">
    <reaction evidence="1">
        <text>Thiol-dependent hydrolysis of ester, thioester, amide, peptide and isopeptide bonds formed by the C-terminal Gly of ubiquitin (a 76-residue protein attached to proteins as an intracellular targeting signal).</text>
        <dbReference type="EC" id="3.4.19.12"/>
    </reaction>
</comment>
<feature type="compositionally biased region" description="Basic and acidic residues" evidence="6">
    <location>
        <begin position="457"/>
        <end position="476"/>
    </location>
</feature>
<evidence type="ECO:0000256" key="4">
    <source>
        <dbReference type="ARBA" id="ARBA00022786"/>
    </source>
</evidence>
<dbReference type="InterPro" id="IPR002999">
    <property type="entry name" value="Tudor"/>
</dbReference>
<gene>
    <name evidence="9" type="ORF">DAT39_006124</name>
</gene>
<feature type="compositionally biased region" description="Polar residues" evidence="6">
    <location>
        <begin position="392"/>
        <end position="411"/>
    </location>
</feature>
<keyword evidence="5" id="KW-0378">Hydrolase</keyword>
<dbReference type="EMBL" id="QNUK01000062">
    <property type="protein sequence ID" value="KAF5904172.1"/>
    <property type="molecule type" value="Genomic_DNA"/>
</dbReference>
<dbReference type="SUPFAM" id="SSF54001">
    <property type="entry name" value="Cysteine proteinases"/>
    <property type="match status" value="1"/>
</dbReference>
<dbReference type="PANTHER" id="PTHR12419:SF9">
    <property type="entry name" value="OTU DOMAIN-CONTAINING PROTEIN 4"/>
    <property type="match status" value="1"/>
</dbReference>
<feature type="region of interest" description="Disordered" evidence="6">
    <location>
        <begin position="448"/>
        <end position="710"/>
    </location>
</feature>
<dbReference type="GO" id="GO:0061578">
    <property type="term" value="F:K63-linked deubiquitinase activity"/>
    <property type="evidence" value="ECO:0007669"/>
    <property type="project" value="TreeGrafter"/>
</dbReference>
<dbReference type="AlphaFoldDB" id="A0A8J4X4Q5"/>
<dbReference type="GO" id="GO:2000660">
    <property type="term" value="P:negative regulation of interleukin-1-mediated signaling pathway"/>
    <property type="evidence" value="ECO:0007669"/>
    <property type="project" value="TreeGrafter"/>
</dbReference>
<feature type="compositionally biased region" description="Polar residues" evidence="6">
    <location>
        <begin position="571"/>
        <end position="605"/>
    </location>
</feature>
<dbReference type="PANTHER" id="PTHR12419">
    <property type="entry name" value="OTU DOMAIN CONTAINING PROTEIN"/>
    <property type="match status" value="1"/>
</dbReference>
<feature type="compositionally biased region" description="Low complexity" evidence="6">
    <location>
        <begin position="684"/>
        <end position="694"/>
    </location>
</feature>
<dbReference type="InterPro" id="IPR050704">
    <property type="entry name" value="Peptidase_C85-like"/>
</dbReference>
<dbReference type="PROSITE" id="PS50802">
    <property type="entry name" value="OTU"/>
    <property type="match status" value="1"/>
</dbReference>
<dbReference type="GO" id="GO:0004843">
    <property type="term" value="F:cysteine-type deubiquitinase activity"/>
    <property type="evidence" value="ECO:0007669"/>
    <property type="project" value="UniProtKB-EC"/>
</dbReference>
<evidence type="ECO:0000259" key="7">
    <source>
        <dbReference type="PROSITE" id="PS50304"/>
    </source>
</evidence>
<evidence type="ECO:0000313" key="10">
    <source>
        <dbReference type="Proteomes" id="UP000727407"/>
    </source>
</evidence>
<feature type="compositionally biased region" description="Low complexity" evidence="6">
    <location>
        <begin position="835"/>
        <end position="869"/>
    </location>
</feature>
<keyword evidence="10" id="KW-1185">Reference proteome</keyword>
<dbReference type="Proteomes" id="UP000727407">
    <property type="component" value="Unassembled WGS sequence"/>
</dbReference>
<evidence type="ECO:0000256" key="6">
    <source>
        <dbReference type="SAM" id="MobiDB-lite"/>
    </source>
</evidence>
<evidence type="ECO:0000313" key="9">
    <source>
        <dbReference type="EMBL" id="KAF5904172.1"/>
    </source>
</evidence>
<keyword evidence="3" id="KW-0645">Protease</keyword>
<dbReference type="GO" id="GO:0006508">
    <property type="term" value="P:proteolysis"/>
    <property type="evidence" value="ECO:0007669"/>
    <property type="project" value="UniProtKB-KW"/>
</dbReference>
<evidence type="ECO:0000256" key="3">
    <source>
        <dbReference type="ARBA" id="ARBA00022670"/>
    </source>
</evidence>
<feature type="compositionally biased region" description="Polar residues" evidence="6">
    <location>
        <begin position="357"/>
        <end position="375"/>
    </location>
</feature>
<organism evidence="9 10">
    <name type="scientific">Clarias magur</name>
    <name type="common">Asian catfish</name>
    <name type="synonym">Macropteronotus magur</name>
    <dbReference type="NCBI Taxonomy" id="1594786"/>
    <lineage>
        <taxon>Eukaryota</taxon>
        <taxon>Metazoa</taxon>
        <taxon>Chordata</taxon>
        <taxon>Craniata</taxon>
        <taxon>Vertebrata</taxon>
        <taxon>Euteleostomi</taxon>
        <taxon>Actinopterygii</taxon>
        <taxon>Neopterygii</taxon>
        <taxon>Teleostei</taxon>
        <taxon>Ostariophysi</taxon>
        <taxon>Siluriformes</taxon>
        <taxon>Clariidae</taxon>
        <taxon>Clarias</taxon>
    </lineage>
</organism>
<dbReference type="EC" id="3.4.19.12" evidence="2"/>
<feature type="compositionally biased region" description="Polar residues" evidence="6">
    <location>
        <begin position="612"/>
        <end position="622"/>
    </location>
</feature>
<feature type="domain" description="Tudor" evidence="7">
    <location>
        <begin position="300"/>
        <end position="360"/>
    </location>
</feature>
<feature type="region of interest" description="Disordered" evidence="6">
    <location>
        <begin position="835"/>
        <end position="919"/>
    </location>
</feature>
<dbReference type="OrthoDB" id="10017659at2759"/>
<dbReference type="GO" id="GO:0034122">
    <property type="term" value="P:negative regulation of toll-like receptor signaling pathway"/>
    <property type="evidence" value="ECO:0007669"/>
    <property type="project" value="TreeGrafter"/>
</dbReference>
<proteinExistence type="predicted"/>